<evidence type="ECO:0000256" key="8">
    <source>
        <dbReference type="RuleBase" id="RU004011"/>
    </source>
</evidence>
<evidence type="ECO:0000256" key="9">
    <source>
        <dbReference type="RuleBase" id="RU004013"/>
    </source>
</evidence>
<evidence type="ECO:0000256" key="1">
    <source>
        <dbReference type="ARBA" id="ARBA00001946"/>
    </source>
</evidence>
<feature type="domain" description="Nucleoside diphosphate kinase-like" evidence="10">
    <location>
        <begin position="95"/>
        <end position="232"/>
    </location>
</feature>
<dbReference type="SMART" id="SM00562">
    <property type="entry name" value="NDK"/>
    <property type="match status" value="1"/>
</dbReference>
<evidence type="ECO:0000313" key="11">
    <source>
        <dbReference type="EMBL" id="KRZ66326.1"/>
    </source>
</evidence>
<dbReference type="Pfam" id="PF00334">
    <property type="entry name" value="NDK"/>
    <property type="match status" value="2"/>
</dbReference>
<comment type="similarity">
    <text evidence="2 7 8">Belongs to the NDK family.</text>
</comment>
<dbReference type="PROSITE" id="PS00469">
    <property type="entry name" value="NDPK"/>
    <property type="match status" value="1"/>
</dbReference>
<feature type="binding site" evidence="7">
    <location>
        <position position="206"/>
    </location>
    <ligand>
        <name>ATP</name>
        <dbReference type="ChEBI" id="CHEBI:30616"/>
    </ligand>
</feature>
<keyword evidence="6 9" id="KW-0067">ATP-binding</keyword>
<evidence type="ECO:0000256" key="2">
    <source>
        <dbReference type="ARBA" id="ARBA00008142"/>
    </source>
</evidence>
<evidence type="ECO:0000256" key="5">
    <source>
        <dbReference type="ARBA" id="ARBA00022777"/>
    </source>
</evidence>
<feature type="active site" description="Pros-phosphohistidine intermediate" evidence="7">
    <location>
        <position position="209"/>
    </location>
</feature>
<accession>A0A0V1M3H0</accession>
<dbReference type="FunFam" id="3.30.70.141:FF:000002">
    <property type="entry name" value="Nucleoside diphosphate kinase"/>
    <property type="match status" value="1"/>
</dbReference>
<keyword evidence="5 9" id="KW-0418">Kinase</keyword>
<dbReference type="InterPro" id="IPR023005">
    <property type="entry name" value="Nucleoside_diP_kinase_AS"/>
</dbReference>
<dbReference type="Gene3D" id="3.30.70.141">
    <property type="entry name" value="Nucleoside diphosphate kinase-like domain"/>
    <property type="match status" value="2"/>
</dbReference>
<name>A0A0V1M3H0_9BILA</name>
<dbReference type="SUPFAM" id="SSF54919">
    <property type="entry name" value="Nucleoside diphosphate kinase, NDK"/>
    <property type="match status" value="2"/>
</dbReference>
<dbReference type="Proteomes" id="UP000054843">
    <property type="component" value="Unassembled WGS sequence"/>
</dbReference>
<feature type="binding site" evidence="7">
    <location>
        <position position="151"/>
    </location>
    <ligand>
        <name>ATP</name>
        <dbReference type="ChEBI" id="CHEBI:30616"/>
    </ligand>
</feature>
<evidence type="ECO:0000256" key="4">
    <source>
        <dbReference type="ARBA" id="ARBA00022741"/>
    </source>
</evidence>
<comment type="cofactor">
    <cofactor evidence="1">
        <name>Mg(2+)</name>
        <dbReference type="ChEBI" id="CHEBI:18420"/>
    </cofactor>
</comment>
<evidence type="ECO:0000259" key="10">
    <source>
        <dbReference type="SMART" id="SM00562"/>
    </source>
</evidence>
<dbReference type="InterPro" id="IPR034907">
    <property type="entry name" value="NDK-like_dom"/>
</dbReference>
<feature type="binding site" evidence="7">
    <location>
        <position position="185"/>
    </location>
    <ligand>
        <name>ATP</name>
        <dbReference type="ChEBI" id="CHEBI:30616"/>
    </ligand>
</feature>
<feature type="binding site" evidence="7">
    <location>
        <position position="103"/>
    </location>
    <ligand>
        <name>ATP</name>
        <dbReference type="ChEBI" id="CHEBI:30616"/>
    </ligand>
</feature>
<dbReference type="GO" id="GO:0006241">
    <property type="term" value="P:CTP biosynthetic process"/>
    <property type="evidence" value="ECO:0007669"/>
    <property type="project" value="InterPro"/>
</dbReference>
<evidence type="ECO:0000256" key="3">
    <source>
        <dbReference type="ARBA" id="ARBA00022679"/>
    </source>
</evidence>
<dbReference type="PRINTS" id="PR01243">
    <property type="entry name" value="NUCDPKINASE"/>
</dbReference>
<keyword evidence="4 9" id="KW-0547">Nucleotide-binding</keyword>
<dbReference type="NCBIfam" id="NF001908">
    <property type="entry name" value="PRK00668.1"/>
    <property type="match status" value="1"/>
</dbReference>
<dbReference type="EMBL" id="JYDO01000250">
    <property type="protein sequence ID" value="KRZ66326.1"/>
    <property type="molecule type" value="Genomic_DNA"/>
</dbReference>
<dbReference type="PANTHER" id="PTHR11349">
    <property type="entry name" value="NUCLEOSIDE DIPHOSPHATE KINASE"/>
    <property type="match status" value="1"/>
</dbReference>
<dbReference type="InterPro" id="IPR036850">
    <property type="entry name" value="NDK-like_dom_sf"/>
</dbReference>
<keyword evidence="3 9" id="KW-0808">Transferase</keyword>
<feature type="binding site" evidence="7">
    <location>
        <position position="196"/>
    </location>
    <ligand>
        <name>ATP</name>
        <dbReference type="ChEBI" id="CHEBI:30616"/>
    </ligand>
</feature>
<dbReference type="STRING" id="268474.A0A0V1M3H0"/>
<gene>
    <name evidence="11" type="primary">YNK1</name>
    <name evidence="11" type="ORF">T10_13071</name>
</gene>
<feature type="binding site" evidence="7">
    <location>
        <position position="179"/>
    </location>
    <ligand>
        <name>ATP</name>
        <dbReference type="ChEBI" id="CHEBI:30616"/>
    </ligand>
</feature>
<comment type="caution">
    <text evidence="11">The sequence shown here is derived from an EMBL/GenBank/DDBJ whole genome shotgun (WGS) entry which is preliminary data.</text>
</comment>
<reference evidence="11 12" key="1">
    <citation type="submission" date="2015-01" db="EMBL/GenBank/DDBJ databases">
        <title>Evolution of Trichinella species and genotypes.</title>
        <authorList>
            <person name="Korhonen P.K."/>
            <person name="Edoardo P."/>
            <person name="Giuseppe L.R."/>
            <person name="Gasser R.B."/>
        </authorList>
    </citation>
    <scope>NUCLEOTIDE SEQUENCE [LARGE SCALE GENOMIC DNA]</scope>
    <source>
        <strain evidence="11">ISS1980</strain>
    </source>
</reference>
<keyword evidence="12" id="KW-1185">Reference proteome</keyword>
<organism evidence="11 12">
    <name type="scientific">Trichinella papuae</name>
    <dbReference type="NCBI Taxonomy" id="268474"/>
    <lineage>
        <taxon>Eukaryota</taxon>
        <taxon>Metazoa</taxon>
        <taxon>Ecdysozoa</taxon>
        <taxon>Nematoda</taxon>
        <taxon>Enoplea</taxon>
        <taxon>Dorylaimia</taxon>
        <taxon>Trichinellida</taxon>
        <taxon>Trichinellidae</taxon>
        <taxon>Trichinella</taxon>
    </lineage>
</organism>
<dbReference type="PROSITE" id="PS51374">
    <property type="entry name" value="NDPK_LIKE"/>
    <property type="match status" value="1"/>
</dbReference>
<evidence type="ECO:0000256" key="7">
    <source>
        <dbReference type="PROSITE-ProRule" id="PRU00706"/>
    </source>
</evidence>
<dbReference type="GO" id="GO:0006183">
    <property type="term" value="P:GTP biosynthetic process"/>
    <property type="evidence" value="ECO:0007669"/>
    <property type="project" value="InterPro"/>
</dbReference>
<dbReference type="AlphaFoldDB" id="A0A0V1M3H0"/>
<dbReference type="HAMAP" id="MF_00451">
    <property type="entry name" value="NDP_kinase"/>
    <property type="match status" value="1"/>
</dbReference>
<dbReference type="GO" id="GO:0006228">
    <property type="term" value="P:UTP biosynthetic process"/>
    <property type="evidence" value="ECO:0007669"/>
    <property type="project" value="InterPro"/>
</dbReference>
<proteinExistence type="inferred from homology"/>
<dbReference type="EC" id="2.7.4.6" evidence="9"/>
<dbReference type="GO" id="GO:0005524">
    <property type="term" value="F:ATP binding"/>
    <property type="evidence" value="ECO:0007669"/>
    <property type="project" value="UniProtKB-KW"/>
</dbReference>
<evidence type="ECO:0000313" key="12">
    <source>
        <dbReference type="Proteomes" id="UP000054843"/>
    </source>
</evidence>
<evidence type="ECO:0000256" key="6">
    <source>
        <dbReference type="ARBA" id="ARBA00022840"/>
    </source>
</evidence>
<dbReference type="GO" id="GO:0004550">
    <property type="term" value="F:nucleoside diphosphate kinase activity"/>
    <property type="evidence" value="ECO:0007669"/>
    <property type="project" value="UniProtKB-EC"/>
</dbReference>
<protein>
    <recommendedName>
        <fullName evidence="9">Nucleoside diphosphate kinase</fullName>
        <ecNumber evidence="9">2.7.4.6</ecNumber>
    </recommendedName>
</protein>
<dbReference type="OrthoDB" id="2162449at2759"/>
<comment type="catalytic activity">
    <reaction evidence="9">
        <text>a 2'-deoxyribonucleoside 5'-diphosphate + ATP = a 2'-deoxyribonucleoside 5'-triphosphate + ADP</text>
        <dbReference type="Rhea" id="RHEA:44640"/>
        <dbReference type="ChEBI" id="CHEBI:30616"/>
        <dbReference type="ChEBI" id="CHEBI:61560"/>
        <dbReference type="ChEBI" id="CHEBI:73316"/>
        <dbReference type="ChEBI" id="CHEBI:456216"/>
        <dbReference type="EC" id="2.7.4.6"/>
    </reaction>
</comment>
<sequence length="244" mass="27641">MFKNATLGSSESDRTMSHPERTFLAVKPDGVQRGLVNEVLRRFEQRGYKLIGLKMLIFYCCLIDIFVGCDYASSCSFKSFFENDAVDEFSSNARDERTLVVVKPDGVQRGLIHQVLRRFEQRGFKLVSLKMLMANDDLLNKHYAEHVGKGFFPSLKAYMSSGPVVAMVWEGRDVVKAARNILGATRPLESAPGTLRGDFCIDVGRNLVHGSDSVESAKREIALWFKPEELCKWEQSTHSWIYES</sequence>
<dbReference type="CDD" id="cd04413">
    <property type="entry name" value="NDPk_I"/>
    <property type="match status" value="1"/>
</dbReference>
<dbReference type="InterPro" id="IPR001564">
    <property type="entry name" value="Nucleoside_diP_kinase"/>
</dbReference>